<accession>A0A6A6G5T8</accession>
<comment type="subcellular location">
    <subcellularLocation>
        <location evidence="1">Nucleus</location>
    </subcellularLocation>
</comment>
<dbReference type="EMBL" id="ML992512">
    <property type="protein sequence ID" value="KAF2220770.1"/>
    <property type="molecule type" value="Genomic_DNA"/>
</dbReference>
<dbReference type="Pfam" id="PF17682">
    <property type="entry name" value="Tau95_N"/>
    <property type="match status" value="1"/>
</dbReference>
<feature type="region of interest" description="Disordered" evidence="5">
    <location>
        <begin position="1"/>
        <end position="50"/>
    </location>
</feature>
<feature type="domain" description="Transcription factor IIIC subunit Tfc1/Sfc1 triple barrel" evidence="7">
    <location>
        <begin position="58"/>
        <end position="210"/>
    </location>
</feature>
<evidence type="ECO:0000259" key="6">
    <source>
        <dbReference type="Pfam" id="PF09734"/>
    </source>
</evidence>
<keyword evidence="2" id="KW-0238">DNA-binding</keyword>
<feature type="compositionally biased region" description="Low complexity" evidence="5">
    <location>
        <begin position="594"/>
        <end position="606"/>
    </location>
</feature>
<feature type="region of interest" description="Disordered" evidence="5">
    <location>
        <begin position="405"/>
        <end position="437"/>
    </location>
</feature>
<evidence type="ECO:0000259" key="7">
    <source>
        <dbReference type="Pfam" id="PF17682"/>
    </source>
</evidence>
<reference evidence="9" key="1">
    <citation type="journal article" date="2020" name="Stud. Mycol.">
        <title>101 Dothideomycetes genomes: A test case for predicting lifestyles and emergence of pathogens.</title>
        <authorList>
            <person name="Haridas S."/>
            <person name="Albert R."/>
            <person name="Binder M."/>
            <person name="Bloem J."/>
            <person name="LaButti K."/>
            <person name="Salamov A."/>
            <person name="Andreopoulos B."/>
            <person name="Baker S."/>
            <person name="Barry K."/>
            <person name="Bills G."/>
            <person name="Bluhm B."/>
            <person name="Cannon C."/>
            <person name="Castanera R."/>
            <person name="Culley D."/>
            <person name="Daum C."/>
            <person name="Ezra D."/>
            <person name="Gonzalez J."/>
            <person name="Henrissat B."/>
            <person name="Kuo A."/>
            <person name="Liang C."/>
            <person name="Lipzen A."/>
            <person name="Lutzoni F."/>
            <person name="Magnuson J."/>
            <person name="Mondo S."/>
            <person name="Nolan M."/>
            <person name="Ohm R."/>
            <person name="Pangilinan J."/>
            <person name="Park H.-J."/>
            <person name="Ramirez L."/>
            <person name="Alfaro M."/>
            <person name="Sun H."/>
            <person name="Tritt A."/>
            <person name="Yoshinaga Y."/>
            <person name="Zwiers L.-H."/>
            <person name="Turgeon B."/>
            <person name="Goodwin S."/>
            <person name="Spatafora J."/>
            <person name="Crous P."/>
            <person name="Grigoriev I."/>
        </authorList>
    </citation>
    <scope>NUCLEOTIDE SEQUENCE [LARGE SCALE GENOMIC DNA]</scope>
    <source>
        <strain evidence="9">CECT 20119</strain>
    </source>
</reference>
<name>A0A6A6G5T8_9PEZI</name>
<feature type="domain" description="Transcription factor IIIC subunit 5 HTH" evidence="6">
    <location>
        <begin position="251"/>
        <end position="398"/>
    </location>
</feature>
<dbReference type="InterPro" id="IPR042536">
    <property type="entry name" value="TFIIIC_tauA_Sfc1"/>
</dbReference>
<evidence type="ECO:0000256" key="4">
    <source>
        <dbReference type="ARBA" id="ARBA00023242"/>
    </source>
</evidence>
<feature type="region of interest" description="Disordered" evidence="5">
    <location>
        <begin position="570"/>
        <end position="629"/>
    </location>
</feature>
<dbReference type="Gene3D" id="3.30.200.160">
    <property type="entry name" value="TFIIIC, subcomplex tauA, subunit Sfc1, barrel domain"/>
    <property type="match status" value="1"/>
</dbReference>
<dbReference type="GO" id="GO:0001002">
    <property type="term" value="F:RNA polymerase III type 1 promoter sequence-specific DNA binding"/>
    <property type="evidence" value="ECO:0007669"/>
    <property type="project" value="TreeGrafter"/>
</dbReference>
<dbReference type="InterPro" id="IPR040454">
    <property type="entry name" value="TF_IIIC_Tfc1/Sfc1"/>
</dbReference>
<evidence type="ECO:0000313" key="9">
    <source>
        <dbReference type="Proteomes" id="UP000799538"/>
    </source>
</evidence>
<feature type="compositionally biased region" description="Polar residues" evidence="5">
    <location>
        <begin position="27"/>
        <end position="39"/>
    </location>
</feature>
<evidence type="ECO:0000256" key="1">
    <source>
        <dbReference type="ARBA" id="ARBA00004123"/>
    </source>
</evidence>
<dbReference type="PANTHER" id="PTHR13230">
    <property type="entry name" value="GENERAL TRANSCRIPTION FACTOR IIIC, POLYPEPTIDE 5"/>
    <property type="match status" value="1"/>
</dbReference>
<feature type="compositionally biased region" description="Basic and acidic residues" evidence="5">
    <location>
        <begin position="158"/>
        <end position="168"/>
    </location>
</feature>
<feature type="region of interest" description="Disordered" evidence="5">
    <location>
        <begin position="127"/>
        <end position="168"/>
    </location>
</feature>
<evidence type="ECO:0000313" key="8">
    <source>
        <dbReference type="EMBL" id="KAF2220770.1"/>
    </source>
</evidence>
<protein>
    <submittedName>
        <fullName evidence="8">RNA polymerase III transcription factor IIIC subunit-domain-containing protein</fullName>
    </submittedName>
</protein>
<dbReference type="PANTHER" id="PTHR13230:SF5">
    <property type="entry name" value="GENERAL TRANSCRIPTION FACTOR 3C POLYPEPTIDE 5"/>
    <property type="match status" value="1"/>
</dbReference>
<evidence type="ECO:0000256" key="3">
    <source>
        <dbReference type="ARBA" id="ARBA00023163"/>
    </source>
</evidence>
<proteinExistence type="predicted"/>
<dbReference type="GO" id="GO:0006384">
    <property type="term" value="P:transcription initiation at RNA polymerase III promoter"/>
    <property type="evidence" value="ECO:0007669"/>
    <property type="project" value="InterPro"/>
</dbReference>
<sequence>MDIRSMEGAITDPAAGMDVPAEPQDHTMASPSPSVTSGSDHSESAGRTLTVPHDRIVGIEHPCIIRDIDNAVKALGGEQHMKKILNENGFAATSLRPDDPFAKKLVSQKSDVDHVLLRIVLPRRTGRKRKRGTNEPYEFHDELQQSSALNGKPLVPDTGHDGTTSDDRTLPLKADELLEKLSAAGNTYTVQPVGTIYASHRFRSLPDFQHISQDSPLFQSMAASLLPLNLDSIKTFQPDFSVNANSDYISGPPRFAPYNQPLNYGYGQNRATITTVDDTGRFRSSNINIPRKRHQLAIRVEDAAPSSPPSALPPLTSCTRSLQNAVSTLTTLLRTRQVTTRRAALNLLPDMTEQLFKDATQYVGYAFKSGPWKDCHVLYGVDPRLDPSFRESQILVFQLEGKGKSSATGRYKRPEFRGGRDEGADHHGTKGKREEGRDHVFDGRYLGTNKTFQVRDIEEPIVRALFDVAPVMEECDEHDGWWGNGTMCLARSIMKDMIALIQKGEETGRWKEAYEIAAARMPAVLTEDNVDAAILDVNKLEDEGMTREHARKSVELVHAARAIARQGFKGVGKGRRGRGSTGRFTVGDRRTSTAASSSVGDGAADAADMDEDEDMEGQDDDVADGDDGDALADLEAAEFIEE</sequence>
<dbReference type="GO" id="GO:0005634">
    <property type="term" value="C:nucleus"/>
    <property type="evidence" value="ECO:0007669"/>
    <property type="project" value="UniProtKB-SubCell"/>
</dbReference>
<feature type="compositionally biased region" description="Acidic residues" evidence="5">
    <location>
        <begin position="607"/>
        <end position="629"/>
    </location>
</feature>
<keyword evidence="4" id="KW-0539">Nucleus</keyword>
<dbReference type="GO" id="GO:0001003">
    <property type="term" value="F:RNA polymerase III type 2 promoter sequence-specific DNA binding"/>
    <property type="evidence" value="ECO:0007669"/>
    <property type="project" value="TreeGrafter"/>
</dbReference>
<dbReference type="GO" id="GO:0000127">
    <property type="term" value="C:transcription factor TFIIIC complex"/>
    <property type="evidence" value="ECO:0007669"/>
    <property type="project" value="InterPro"/>
</dbReference>
<dbReference type="Pfam" id="PF09734">
    <property type="entry name" value="Tau95"/>
    <property type="match status" value="1"/>
</dbReference>
<evidence type="ECO:0000256" key="5">
    <source>
        <dbReference type="SAM" id="MobiDB-lite"/>
    </source>
</evidence>
<keyword evidence="3" id="KW-0804">Transcription</keyword>
<dbReference type="Proteomes" id="UP000799538">
    <property type="component" value="Unassembled WGS sequence"/>
</dbReference>
<feature type="compositionally biased region" description="Basic and acidic residues" evidence="5">
    <location>
        <begin position="412"/>
        <end position="437"/>
    </location>
</feature>
<dbReference type="OrthoDB" id="5598268at2759"/>
<evidence type="ECO:0000256" key="2">
    <source>
        <dbReference type="ARBA" id="ARBA00023125"/>
    </source>
</evidence>
<gene>
    <name evidence="8" type="ORF">BDZ85DRAFT_321520</name>
</gene>
<keyword evidence="9" id="KW-1185">Reference proteome</keyword>
<dbReference type="InterPro" id="IPR041499">
    <property type="entry name" value="Tfc1/Sfc1_N"/>
</dbReference>
<dbReference type="AlphaFoldDB" id="A0A6A6G5T8"/>
<organism evidence="8 9">
    <name type="scientific">Elsinoe ampelina</name>
    <dbReference type="NCBI Taxonomy" id="302913"/>
    <lineage>
        <taxon>Eukaryota</taxon>
        <taxon>Fungi</taxon>
        <taxon>Dikarya</taxon>
        <taxon>Ascomycota</taxon>
        <taxon>Pezizomycotina</taxon>
        <taxon>Dothideomycetes</taxon>
        <taxon>Dothideomycetidae</taxon>
        <taxon>Myriangiales</taxon>
        <taxon>Elsinoaceae</taxon>
        <taxon>Elsinoe</taxon>
    </lineage>
</organism>
<dbReference type="InterPro" id="IPR019136">
    <property type="entry name" value="TF_IIIC_su-5_HTH"/>
</dbReference>